<comment type="caution">
    <text evidence="2">The sequence shown here is derived from an EMBL/GenBank/DDBJ whole genome shotgun (WGS) entry which is preliminary data.</text>
</comment>
<sequence length="283" mass="32277">MNYSFHLSTLIKFRKSLFVKPHGPSVDFSRLVCKPCVPVAPFSSARFSETSDVVSTAGAKCPCPSPRVRNFIKENRQNVLKHPVNELATTLAMLYKLSQTDRSTKEHLDRRVLQAGDRIVRRNSVEPRNSVEKQHSKAVRDKHARFETLVEKKRLEFAQKQAELHRLNRTARTSAQRIKQAEHRLQTHSLQVVNRLIGLASSNARSQWHASMLESADAQKSRVKELRSIEREACDGRIADQERSKIGGTCVQNLRHPYLAIPKELKTWQPVTAVSDNDRMKAL</sequence>
<evidence type="ECO:0000256" key="1">
    <source>
        <dbReference type="SAM" id="Coils"/>
    </source>
</evidence>
<evidence type="ECO:0000313" key="3">
    <source>
        <dbReference type="Proteomes" id="UP000324629"/>
    </source>
</evidence>
<proteinExistence type="predicted"/>
<dbReference type="AlphaFoldDB" id="A0A5J4N7B3"/>
<protein>
    <submittedName>
        <fullName evidence="2">Uncharacterized protein</fullName>
    </submittedName>
</protein>
<feature type="coiled-coil region" evidence="1">
    <location>
        <begin position="150"/>
        <end position="184"/>
    </location>
</feature>
<dbReference type="EMBL" id="QNGE01006458">
    <property type="protein sequence ID" value="KAA3671435.1"/>
    <property type="molecule type" value="Genomic_DNA"/>
</dbReference>
<name>A0A5J4N7B3_9TREM</name>
<keyword evidence="3" id="KW-1185">Reference proteome</keyword>
<keyword evidence="1" id="KW-0175">Coiled coil</keyword>
<reference evidence="2 3" key="1">
    <citation type="journal article" date="2019" name="Gigascience">
        <title>Whole-genome sequence of the oriental lung fluke Paragonimus westermani.</title>
        <authorList>
            <person name="Oey H."/>
            <person name="Zakrzewski M."/>
            <person name="Narain K."/>
            <person name="Devi K.R."/>
            <person name="Agatsuma T."/>
            <person name="Nawaratna S."/>
            <person name="Gobert G.N."/>
            <person name="Jones M.K."/>
            <person name="Ragan M.A."/>
            <person name="McManus D.P."/>
            <person name="Krause L."/>
        </authorList>
    </citation>
    <scope>NUCLEOTIDE SEQUENCE [LARGE SCALE GENOMIC DNA]</scope>
    <source>
        <strain evidence="2 3">IND2009</strain>
    </source>
</reference>
<dbReference type="Proteomes" id="UP000324629">
    <property type="component" value="Unassembled WGS sequence"/>
</dbReference>
<accession>A0A5J4N7B3</accession>
<gene>
    <name evidence="2" type="ORF">DEA37_0008524</name>
</gene>
<evidence type="ECO:0000313" key="2">
    <source>
        <dbReference type="EMBL" id="KAA3671435.1"/>
    </source>
</evidence>
<organism evidence="2 3">
    <name type="scientific">Paragonimus westermani</name>
    <dbReference type="NCBI Taxonomy" id="34504"/>
    <lineage>
        <taxon>Eukaryota</taxon>
        <taxon>Metazoa</taxon>
        <taxon>Spiralia</taxon>
        <taxon>Lophotrochozoa</taxon>
        <taxon>Platyhelminthes</taxon>
        <taxon>Trematoda</taxon>
        <taxon>Digenea</taxon>
        <taxon>Plagiorchiida</taxon>
        <taxon>Troglotremata</taxon>
        <taxon>Troglotrematidae</taxon>
        <taxon>Paragonimus</taxon>
    </lineage>
</organism>